<comment type="caution">
    <text evidence="2">The sequence shown here is derived from an EMBL/GenBank/DDBJ whole genome shotgun (WGS) entry which is preliminary data.</text>
</comment>
<reference evidence="2" key="1">
    <citation type="submission" date="2019-10" db="EMBL/GenBank/DDBJ databases">
        <authorList>
            <person name="Soares A.E.R."/>
            <person name="Aleixo A."/>
            <person name="Schneider P."/>
            <person name="Miyaki C.Y."/>
            <person name="Schneider M.P."/>
            <person name="Mello C."/>
            <person name="Vasconcelos A.T.R."/>
        </authorList>
    </citation>
    <scope>NUCLEOTIDE SEQUENCE</scope>
    <source>
        <tissue evidence="2">Muscle</tissue>
    </source>
</reference>
<evidence type="ECO:0000256" key="1">
    <source>
        <dbReference type="SAM" id="MobiDB-lite"/>
    </source>
</evidence>
<dbReference type="Proteomes" id="UP001145742">
    <property type="component" value="Unassembled WGS sequence"/>
</dbReference>
<organism evidence="2 3">
    <name type="scientific">Willisornis vidua</name>
    <name type="common">Xingu scale-backed antbird</name>
    <dbReference type="NCBI Taxonomy" id="1566151"/>
    <lineage>
        <taxon>Eukaryota</taxon>
        <taxon>Metazoa</taxon>
        <taxon>Chordata</taxon>
        <taxon>Craniata</taxon>
        <taxon>Vertebrata</taxon>
        <taxon>Euteleostomi</taxon>
        <taxon>Archelosauria</taxon>
        <taxon>Archosauria</taxon>
        <taxon>Dinosauria</taxon>
        <taxon>Saurischia</taxon>
        <taxon>Theropoda</taxon>
        <taxon>Coelurosauria</taxon>
        <taxon>Aves</taxon>
        <taxon>Neognathae</taxon>
        <taxon>Neoaves</taxon>
        <taxon>Telluraves</taxon>
        <taxon>Australaves</taxon>
        <taxon>Passeriformes</taxon>
        <taxon>Thamnophilidae</taxon>
        <taxon>Willisornis</taxon>
    </lineage>
</organism>
<feature type="region of interest" description="Disordered" evidence="1">
    <location>
        <begin position="1"/>
        <end position="26"/>
    </location>
</feature>
<name>A0ABQ9DIA8_9PASS</name>
<protein>
    <submittedName>
        <fullName evidence="2">Uncharacterized protein</fullName>
    </submittedName>
</protein>
<dbReference type="EMBL" id="WHWB01033546">
    <property type="protein sequence ID" value="KAJ7419165.1"/>
    <property type="molecule type" value="Genomic_DNA"/>
</dbReference>
<evidence type="ECO:0000313" key="2">
    <source>
        <dbReference type="EMBL" id="KAJ7419165.1"/>
    </source>
</evidence>
<gene>
    <name evidence="2" type="ORF">WISP_55468</name>
</gene>
<proteinExistence type="predicted"/>
<sequence length="132" mass="15334">MKERQTAQKEAIEEASKSRGEPGQRVNQAYNSFALCINRDENNTSSVSQQELWTGCSVHLRCWLYFMVLKKEKKSQNWSDQQEATWRIVYGSVEDFSPPTEVGMERKLLERRKLNGPSAQCKDIFGFYMEGK</sequence>
<accession>A0ABQ9DIA8</accession>
<keyword evidence="3" id="KW-1185">Reference proteome</keyword>
<feature type="compositionally biased region" description="Basic and acidic residues" evidence="1">
    <location>
        <begin position="1"/>
        <end position="22"/>
    </location>
</feature>
<evidence type="ECO:0000313" key="3">
    <source>
        <dbReference type="Proteomes" id="UP001145742"/>
    </source>
</evidence>